<keyword evidence="3" id="KW-1185">Reference proteome</keyword>
<sequence>MSKNKKSTSFLTSCWYGYKSWHNKKQLKRYSRLSKKQFSLQCKIRTIDERLVNYIKKTQTKKRKLEIKLNKISNKLDKWDNVTPVEAVKDPRNSTFVPLKKENSI</sequence>
<accession>I6Z725</accession>
<organism evidence="2 3">
    <name type="scientific">Mycoplasma wenyonii (strain Massachusetts)</name>
    <name type="common">Eperythrozoon wenyonii</name>
    <dbReference type="NCBI Taxonomy" id="1197325"/>
    <lineage>
        <taxon>Bacteria</taxon>
        <taxon>Bacillati</taxon>
        <taxon>Mycoplasmatota</taxon>
        <taxon>Mollicutes</taxon>
        <taxon>Mycoplasmataceae</taxon>
        <taxon>Mycoplasma</taxon>
    </lineage>
</organism>
<evidence type="ECO:0000313" key="2">
    <source>
        <dbReference type="EMBL" id="AFN65423.1"/>
    </source>
</evidence>
<dbReference type="EMBL" id="CP003703">
    <property type="protein sequence ID" value="AFN65423.1"/>
    <property type="molecule type" value="Genomic_DNA"/>
</dbReference>
<reference evidence="2 3" key="1">
    <citation type="journal article" date="2012" name="J. Bacteriol.">
        <title>Complete genome sequence of Mycoplasma wenyonii strain Massachusetts.</title>
        <authorList>
            <person name="Dos Santos A.P."/>
            <person name="Guimaraes A.M."/>
            <person name="do Nascimento N.C."/>
            <person name="Sanmiguel P.J."/>
            <person name="Messick J.B."/>
        </authorList>
    </citation>
    <scope>NUCLEOTIDE SEQUENCE [LARGE SCALE GENOMIC DNA]</scope>
    <source>
        <strain evidence="2 3">Massachusetts</strain>
    </source>
</reference>
<name>I6Z725_MYCWM</name>
<dbReference type="Proteomes" id="UP000009005">
    <property type="component" value="Chromosome"/>
</dbReference>
<dbReference type="PATRIC" id="fig|1197325.3.peg.697"/>
<feature type="coiled-coil region" evidence="1">
    <location>
        <begin position="55"/>
        <end position="82"/>
    </location>
</feature>
<evidence type="ECO:0000313" key="3">
    <source>
        <dbReference type="Proteomes" id="UP000009005"/>
    </source>
</evidence>
<dbReference type="HOGENOM" id="CLU_2233606_0_0_14"/>
<dbReference type="STRING" id="1197325.WEN_03220"/>
<dbReference type="AlphaFoldDB" id="I6Z725"/>
<proteinExistence type="predicted"/>
<gene>
    <name evidence="2" type="ordered locus">WEN_03220</name>
</gene>
<evidence type="ECO:0000256" key="1">
    <source>
        <dbReference type="SAM" id="Coils"/>
    </source>
</evidence>
<dbReference type="KEGG" id="mwe:WEN_03220"/>
<dbReference type="RefSeq" id="WP_014850132.1">
    <property type="nucleotide sequence ID" value="NC_018149.1"/>
</dbReference>
<keyword evidence="1" id="KW-0175">Coiled coil</keyword>
<protein>
    <submittedName>
        <fullName evidence="2">Uncharacterized protein</fullName>
    </submittedName>
</protein>